<dbReference type="Pfam" id="PF11657">
    <property type="entry name" value="Activator-TraM"/>
    <property type="match status" value="1"/>
</dbReference>
<reference evidence="3" key="1">
    <citation type="submission" date="2005-04" db="EMBL/GenBank/DDBJ databases">
        <authorList>
            <person name="Sebastianelli A."/>
            <person name="Bruce I.J."/>
        </authorList>
    </citation>
    <scope>NUCLEOTIDE SEQUENCE</scope>
    <source>
        <strain evidence="3">2a</strain>
        <plasmid evidence="3">pIJB1</plasmid>
    </source>
</reference>
<keyword evidence="2" id="KW-0472">Membrane</keyword>
<dbReference type="InterPro" id="IPR028140">
    <property type="entry name" value="TraM"/>
</dbReference>
<reference evidence="3" key="2">
    <citation type="submission" date="2012-09" db="EMBL/GenBank/DDBJ databases">
        <authorList>
            <person name="Lin Q.Y."/>
            <person name="Bruce I.J."/>
        </authorList>
    </citation>
    <scope>NUCLEOTIDE SEQUENCE</scope>
    <source>
        <strain evidence="3">2a</strain>
        <plasmid evidence="3">pIJB1</plasmid>
    </source>
</reference>
<organism evidence="3">
    <name type="scientific">Burkholderia cepacia</name>
    <name type="common">Pseudomonas cepacia</name>
    <dbReference type="NCBI Taxonomy" id="292"/>
    <lineage>
        <taxon>Bacteria</taxon>
        <taxon>Pseudomonadati</taxon>
        <taxon>Pseudomonadota</taxon>
        <taxon>Betaproteobacteria</taxon>
        <taxon>Burkholderiales</taxon>
        <taxon>Burkholderiaceae</taxon>
        <taxon>Burkholderia</taxon>
        <taxon>Burkholderia cepacia complex</taxon>
    </lineage>
</organism>
<keyword evidence="2" id="KW-1133">Transmembrane helix</keyword>
<accession>K4IYF1</accession>
<keyword evidence="3" id="KW-0614">Plasmid</keyword>
<dbReference type="EMBL" id="JX847411">
    <property type="protein sequence ID" value="AFU76019.1"/>
    <property type="molecule type" value="Genomic_DNA"/>
</dbReference>
<dbReference type="AlphaFoldDB" id="K4IYF1"/>
<keyword evidence="1" id="KW-0175">Coiled coil</keyword>
<feature type="coiled-coil region" evidence="1">
    <location>
        <begin position="35"/>
        <end position="62"/>
    </location>
</feature>
<evidence type="ECO:0000313" key="3">
    <source>
        <dbReference type="EMBL" id="AFU76019.1"/>
    </source>
</evidence>
<name>K4IYF1_BURCE</name>
<protein>
    <submittedName>
        <fullName evidence="3">TraM conjugative transfer protein</fullName>
    </submittedName>
</protein>
<feature type="transmembrane region" description="Helical" evidence="2">
    <location>
        <begin position="124"/>
        <end position="145"/>
    </location>
</feature>
<keyword evidence="2" id="KW-0812">Transmembrane</keyword>
<dbReference type="NCBIfam" id="NF010470">
    <property type="entry name" value="PRK13895.1"/>
    <property type="match status" value="1"/>
</dbReference>
<sequence length="146" mass="15709">MMADQVEELIKEIAAKHGIAVSRDDPILILQTINNRLMQDSSKAQQAQLDQYKEELEALALRWGTDAKDKAERILNAALTASKGAMDKAMQENAKSTAATVRAEVDAALGRVAGQVKDARRIGLLNVLASCITLAAAAVALWVALR</sequence>
<proteinExistence type="predicted"/>
<evidence type="ECO:0000256" key="2">
    <source>
        <dbReference type="SAM" id="Phobius"/>
    </source>
</evidence>
<gene>
    <name evidence="3" type="primary">traM</name>
</gene>
<evidence type="ECO:0000256" key="1">
    <source>
        <dbReference type="SAM" id="Coils"/>
    </source>
</evidence>
<dbReference type="GO" id="GO:0009372">
    <property type="term" value="P:quorum sensing"/>
    <property type="evidence" value="ECO:0007669"/>
    <property type="project" value="InterPro"/>
</dbReference>
<geneLocation type="plasmid" evidence="3">
    <name>pIJB1</name>
</geneLocation>